<dbReference type="SMART" id="SM00702">
    <property type="entry name" value="P4Hc"/>
    <property type="match status" value="2"/>
</dbReference>
<dbReference type="EMBL" id="CMVM020000345">
    <property type="status" value="NOT_ANNOTATED_CDS"/>
    <property type="molecule type" value="Genomic_DNA"/>
</dbReference>
<dbReference type="InterPro" id="IPR005123">
    <property type="entry name" value="Oxoglu/Fe-dep_dioxygenase_dom"/>
</dbReference>
<keyword evidence="9" id="KW-1185">Reference proteome</keyword>
<keyword evidence="4" id="KW-0223">Dioxygenase</keyword>
<dbReference type="InterPro" id="IPR050757">
    <property type="entry name" value="Collagen_mod_GT25"/>
</dbReference>
<dbReference type="InterPro" id="IPR057589">
    <property type="entry name" value="GT_PLOD"/>
</dbReference>
<dbReference type="InterPro" id="IPR006620">
    <property type="entry name" value="Pro_4_hyd_alph"/>
</dbReference>
<dbReference type="PANTHER" id="PTHR10730">
    <property type="entry name" value="PROCOLLAGEN-LYSINE,2-OXOGLUTARATE 5-DIOXYGENASE/GLYCOSYLTRANSFERASE 25 FAMILY MEMBER"/>
    <property type="match status" value="1"/>
</dbReference>
<dbReference type="OMA" id="YNCTVDA"/>
<reference evidence="9" key="1">
    <citation type="submission" date="2013-10" db="EMBL/GenBank/DDBJ databases">
        <title>Genome sequencing of Onchocerca volvulus.</title>
        <authorList>
            <person name="Cotton J."/>
            <person name="Tsai J."/>
            <person name="Stanley E."/>
            <person name="Tracey A."/>
            <person name="Holroyd N."/>
            <person name="Lustigman S."/>
            <person name="Berriman M."/>
        </authorList>
    </citation>
    <scope>NUCLEOTIDE SEQUENCE</scope>
</reference>
<dbReference type="STRING" id="6282.A0A2K6VG73"/>
<dbReference type="Proteomes" id="UP000024404">
    <property type="component" value="Unassembled WGS sequence"/>
</dbReference>
<keyword evidence="6" id="KW-0408">Iron</keyword>
<accession>A0A2K6VG73</accession>
<evidence type="ECO:0000256" key="3">
    <source>
        <dbReference type="ARBA" id="ARBA00022723"/>
    </source>
</evidence>
<dbReference type="GO" id="GO:0005506">
    <property type="term" value="F:iron ion binding"/>
    <property type="evidence" value="ECO:0007669"/>
    <property type="project" value="InterPro"/>
</dbReference>
<evidence type="ECO:0000256" key="4">
    <source>
        <dbReference type="ARBA" id="ARBA00022964"/>
    </source>
</evidence>
<reference evidence="8" key="2">
    <citation type="submission" date="2018-02" db="UniProtKB">
        <authorList>
            <consortium name="EnsemblMetazoa"/>
        </authorList>
    </citation>
    <scope>IDENTIFICATION</scope>
</reference>
<dbReference type="Pfam" id="PF25342">
    <property type="entry name" value="GT_PLOD"/>
    <property type="match status" value="2"/>
</dbReference>
<dbReference type="Gene3D" id="2.60.120.620">
    <property type="entry name" value="q2cbj1_9rhob like domain"/>
    <property type="match status" value="1"/>
</dbReference>
<proteinExistence type="predicted"/>
<organism evidence="8 9">
    <name type="scientific">Onchocerca volvulus</name>
    <dbReference type="NCBI Taxonomy" id="6282"/>
    <lineage>
        <taxon>Eukaryota</taxon>
        <taxon>Metazoa</taxon>
        <taxon>Ecdysozoa</taxon>
        <taxon>Nematoda</taxon>
        <taxon>Chromadorea</taxon>
        <taxon>Rhabditida</taxon>
        <taxon>Spirurina</taxon>
        <taxon>Spiruromorpha</taxon>
        <taxon>Filarioidea</taxon>
        <taxon>Onchocercidae</taxon>
        <taxon>Onchocerca</taxon>
    </lineage>
</organism>
<keyword evidence="3" id="KW-0479">Metal-binding</keyword>
<evidence type="ECO:0000313" key="9">
    <source>
        <dbReference type="Proteomes" id="UP000024404"/>
    </source>
</evidence>
<comment type="catalytic activity">
    <reaction evidence="7">
        <text>L-lysyl-[collagen] + 2-oxoglutarate + O2 = (5R)-5-hydroxy-L-lysyl-[collagen] + succinate + CO2</text>
        <dbReference type="Rhea" id="RHEA:16569"/>
        <dbReference type="Rhea" id="RHEA-COMP:12751"/>
        <dbReference type="Rhea" id="RHEA-COMP:12752"/>
        <dbReference type="ChEBI" id="CHEBI:15379"/>
        <dbReference type="ChEBI" id="CHEBI:16526"/>
        <dbReference type="ChEBI" id="CHEBI:16810"/>
        <dbReference type="ChEBI" id="CHEBI:29969"/>
        <dbReference type="ChEBI" id="CHEBI:30031"/>
        <dbReference type="ChEBI" id="CHEBI:133442"/>
        <dbReference type="EC" id="1.14.11.4"/>
    </reaction>
</comment>
<protein>
    <recommendedName>
        <fullName evidence="2">procollagen-lysine 5-dioxygenase</fullName>
        <ecNumber evidence="2">1.14.11.4</ecNumber>
    </recommendedName>
</protein>
<evidence type="ECO:0000313" key="8">
    <source>
        <dbReference type="EnsemblMetazoa" id="OVOC10805.1"/>
    </source>
</evidence>
<dbReference type="AlphaFoldDB" id="A0A2K6VG73"/>
<dbReference type="GO" id="GO:0008475">
    <property type="term" value="F:procollagen-lysine 5-dioxygenase activity"/>
    <property type="evidence" value="ECO:0007669"/>
    <property type="project" value="UniProtKB-EC"/>
</dbReference>
<dbReference type="GO" id="GO:0031418">
    <property type="term" value="F:L-ascorbic acid binding"/>
    <property type="evidence" value="ECO:0007669"/>
    <property type="project" value="InterPro"/>
</dbReference>
<dbReference type="InterPro" id="IPR029044">
    <property type="entry name" value="Nucleotide-diphossugar_trans"/>
</dbReference>
<evidence type="ECO:0000256" key="6">
    <source>
        <dbReference type="ARBA" id="ARBA00023004"/>
    </source>
</evidence>
<dbReference type="SUPFAM" id="SSF53448">
    <property type="entry name" value="Nucleotide-diphospho-sugar transferases"/>
    <property type="match status" value="2"/>
</dbReference>
<evidence type="ECO:0000256" key="1">
    <source>
        <dbReference type="ARBA" id="ARBA00001961"/>
    </source>
</evidence>
<dbReference type="GO" id="GO:0005783">
    <property type="term" value="C:endoplasmic reticulum"/>
    <property type="evidence" value="ECO:0007669"/>
    <property type="project" value="TreeGrafter"/>
</dbReference>
<dbReference type="PROSITE" id="PS51471">
    <property type="entry name" value="FE2OG_OXY"/>
    <property type="match status" value="1"/>
</dbReference>
<keyword evidence="5" id="KW-0560">Oxidoreductase</keyword>
<dbReference type="EnsemblMetazoa" id="OVOC10805.1">
    <property type="protein sequence ID" value="OVOC10805.1"/>
    <property type="gene ID" value="WBGene00247614"/>
</dbReference>
<name>A0A2K6VG73_ONCVO</name>
<comment type="cofactor">
    <cofactor evidence="1">
        <name>L-ascorbate</name>
        <dbReference type="ChEBI" id="CHEBI:38290"/>
    </cofactor>
</comment>
<dbReference type="EC" id="1.14.11.4" evidence="2"/>
<sequence length="1429" mass="165648">MRAIWVLGGVLLCGAMIVQVASEMPKLLVVTVATEETDGLRRLKRTADANDIRLEVFGMGEEWQGGDTRIEQGGGQKIRILRKSLEKYKDMNDLIILFVDAYDVIFLGNEEQILRKFFTFFDGFRVVFSSESFCWPNRDLAPKYPLVNFGYRYLNSGIFMGFAPEIWNLISYKDVEENDDDQLYYTYLYLDEQIRLSLKMTLDSMSVLFQNLNGASNDVKLEISDERSRTYFIYNLIYNTYPLVIHGNGPSKLHLNHLANYIDPLRTATAKTQSTSMDLEKINLPRLFLSIIIAKPIPFIREFFENIRKLAYADELIDLYVYCNQKFLEKEVSDFVENVKGRYRSLLYDESNTKMGEREARAFSLKQSLLLGNEYLVMIDGDVHLNNSEALLFMVRIIKQKNPGIFAPLVGQLHKLFTNFWGAIASNGYYARSDNYLNIIDRKEMGIWNVPYIGSILVIAKEKLKSLSNAYYYDKKLDPDMSFCSFARDKGHFLYLDNSHYYGFLVVSEDIESSKVHPDMYQIFNNKELWEKRYIHPNYFAALNGSTPILEICQDVYDFPLMSERFCAELIEECEYYGKWSDGKHKDERLVGGYENVPTRDIHMKQIDFERHWLYMLDKYVRPIQEKLFIGYYKQPVESVMMFVVRYKPEEQASLRPHHDASTYSIDVALNKRGVDYQGGGVHFLRYNCTFDADVVGHSMIFPGRLTHLHEASSMAIYSLVIWLVIFVSSSLTDKCDSSVYKLIIFALSNSNNDALERLRCSTERYNIDFKIFDFGRSSTSWHESRKNIGKLLRMLTAELNIFGASNSTILLIIDGFDAIIASDENDIICQFLNACSNCRALLTSKMISKQDEVRSVALIGFVPNILNVLHFVGSQDDKVLSYSSLYSDNSVNTLGLTFDVKRILFQNIDNASSEVMLSFHDNGDAYVHNFLRNTHPSIILGSSKRSQLLNYLGNYIGKAWSAENGYLQCGVSCLLRTSKNTWPSVTLALFIAKPIPFVREFLATVSYITYPTSKIDLYIYNNQKYNNKDVEEFVKNAKKLYRTVEYISSDTELDEREARKAALIFTKKASNDFVFMLDGDVHLIIPETLQFLVETATVGKFNIIAPLLTLHGKLFSNFWGALDNNGYYSRSEDYIEIVDGKRVGIWNVPYISKAVLINKDKVKMLENSYTFNVMVDADMSFCEYARAMGYFMYVVNQRYYGFLVDAENFVNSNERLHPEMYEIFNNRHIWEQRYIHPKYYEALNSRDIPQPCPDVYDYPLISENFTKELIEEMEHYGHWSSGKNRDDRLASGYENVPTVDIHMYQINFEKEWLYFLDEYVRPMQEKLFIGYYQKPVEARMIFVVRYNRNEQFSLRTHHDASTYTVDISLNKRDRDYEGGGVHYVRYNCTIPANQIGYAAMFPGRLTHLHESLPVTSGTRYVAVSFLNP</sequence>
<dbReference type="PANTHER" id="PTHR10730:SF45">
    <property type="entry name" value="PROCOLLAGEN-LYSINE,2-OXOGLUTARATE 5-DIOXYGENASE"/>
    <property type="match status" value="1"/>
</dbReference>
<evidence type="ECO:0000256" key="5">
    <source>
        <dbReference type="ARBA" id="ARBA00023002"/>
    </source>
</evidence>
<evidence type="ECO:0000256" key="2">
    <source>
        <dbReference type="ARBA" id="ARBA00012264"/>
    </source>
</evidence>
<evidence type="ECO:0000256" key="7">
    <source>
        <dbReference type="ARBA" id="ARBA00047930"/>
    </source>
</evidence>